<gene>
    <name evidence="2" type="ORF">BHM03_00062209</name>
</gene>
<evidence type="ECO:0000313" key="2">
    <source>
        <dbReference type="EMBL" id="RZR75566.1"/>
    </source>
</evidence>
<sequence length="77" mass="8977">MLRKAESAIKKEKPVLYIGETKKKMKGSKTLKKGKGKGKPSKVKYPHDGPLQRNSSNMISQLLRRGREENRRWWLKL</sequence>
<dbReference type="Proteomes" id="UP000290560">
    <property type="component" value="Unassembled WGS sequence"/>
</dbReference>
<organism evidence="2">
    <name type="scientific">Ensete ventricosum</name>
    <name type="common">Abyssinian banana</name>
    <name type="synonym">Musa ensete</name>
    <dbReference type="NCBI Taxonomy" id="4639"/>
    <lineage>
        <taxon>Eukaryota</taxon>
        <taxon>Viridiplantae</taxon>
        <taxon>Streptophyta</taxon>
        <taxon>Embryophyta</taxon>
        <taxon>Tracheophyta</taxon>
        <taxon>Spermatophyta</taxon>
        <taxon>Magnoliopsida</taxon>
        <taxon>Liliopsida</taxon>
        <taxon>Zingiberales</taxon>
        <taxon>Musaceae</taxon>
        <taxon>Ensete</taxon>
    </lineage>
</organism>
<feature type="region of interest" description="Disordered" evidence="1">
    <location>
        <begin position="23"/>
        <end position="55"/>
    </location>
</feature>
<name>A0A445MMU5_ENSVE</name>
<feature type="compositionally biased region" description="Basic residues" evidence="1">
    <location>
        <begin position="23"/>
        <end position="44"/>
    </location>
</feature>
<proteinExistence type="predicted"/>
<reference evidence="2" key="1">
    <citation type="journal article" date="2018" name="Data Brief">
        <title>Genome sequence data from 17 accessions of Ensete ventricosum, a staple food crop for millions in Ethiopia.</title>
        <authorList>
            <person name="Yemataw Z."/>
            <person name="Muzemil S."/>
            <person name="Ambachew D."/>
            <person name="Tripathi L."/>
            <person name="Tesfaye K."/>
            <person name="Chala A."/>
            <person name="Farbos A."/>
            <person name="O'Neill P."/>
            <person name="Moore K."/>
            <person name="Grant M."/>
            <person name="Studholme D.J."/>
        </authorList>
    </citation>
    <scope>NUCLEOTIDE SEQUENCE [LARGE SCALE GENOMIC DNA]</scope>
    <source>
        <tissue evidence="2">Leaf</tissue>
    </source>
</reference>
<dbReference type="EMBL" id="KV876966">
    <property type="protein sequence ID" value="RZR75566.1"/>
    <property type="molecule type" value="Genomic_DNA"/>
</dbReference>
<dbReference type="AlphaFoldDB" id="A0A445MMU5"/>
<accession>A0A445MMU5</accession>
<evidence type="ECO:0000256" key="1">
    <source>
        <dbReference type="SAM" id="MobiDB-lite"/>
    </source>
</evidence>
<protein>
    <submittedName>
        <fullName evidence="2">Uncharacterized protein</fullName>
    </submittedName>
</protein>